<dbReference type="Pfam" id="PF12142">
    <property type="entry name" value="PPO1_DWL"/>
    <property type="match status" value="1"/>
</dbReference>
<evidence type="ECO:0000256" key="3">
    <source>
        <dbReference type="ARBA" id="ARBA00004456"/>
    </source>
</evidence>
<dbReference type="SUPFAM" id="SSF48056">
    <property type="entry name" value="Di-copper centre-containing domain"/>
    <property type="match status" value="1"/>
</dbReference>
<dbReference type="InterPro" id="IPR050316">
    <property type="entry name" value="Tyrosinase/Hemocyanin"/>
</dbReference>
<evidence type="ECO:0000256" key="4">
    <source>
        <dbReference type="ARBA" id="ARBA00009928"/>
    </source>
</evidence>
<evidence type="ECO:0000256" key="7">
    <source>
        <dbReference type="ARBA" id="ARBA00022784"/>
    </source>
</evidence>
<dbReference type="GO" id="GO:0009543">
    <property type="term" value="C:chloroplast thylakoid lumen"/>
    <property type="evidence" value="ECO:0007669"/>
    <property type="project" value="UniProtKB-SubCell"/>
</dbReference>
<dbReference type="PIRSF" id="PIRSF000290">
    <property type="entry name" value="PPO_plant"/>
    <property type="match status" value="1"/>
</dbReference>
<comment type="catalytic activity">
    <reaction evidence="1">
        <text>2 catechol + O2 = 2 1,2-benzoquinone + 2 H2O</text>
        <dbReference type="Rhea" id="RHEA:21632"/>
        <dbReference type="ChEBI" id="CHEBI:15377"/>
        <dbReference type="ChEBI" id="CHEBI:15379"/>
        <dbReference type="ChEBI" id="CHEBI:17253"/>
        <dbReference type="ChEBI" id="CHEBI:18135"/>
        <dbReference type="EC" id="1.10.3.1"/>
    </reaction>
</comment>
<evidence type="ECO:0000256" key="10">
    <source>
        <dbReference type="ARBA" id="ARBA00023008"/>
    </source>
</evidence>
<feature type="binding site" evidence="13">
    <location>
        <position position="201"/>
    </location>
    <ligand>
        <name>Cu cation</name>
        <dbReference type="ChEBI" id="CHEBI:23378"/>
        <label>A</label>
    </ligand>
</feature>
<evidence type="ECO:0000256" key="12">
    <source>
        <dbReference type="ARBA" id="ARBA00023157"/>
    </source>
</evidence>
<evidence type="ECO:0000256" key="5">
    <source>
        <dbReference type="ARBA" id="ARBA00012298"/>
    </source>
</evidence>
<keyword evidence="7" id="KW-0883">Thioether bond</keyword>
<keyword evidence="10 13" id="KW-0186">Copper</keyword>
<keyword evidence="8" id="KW-0809">Transit peptide</keyword>
<dbReference type="Gene3D" id="1.10.1280.10">
    <property type="entry name" value="Di-copper center containing domain from catechol oxidase"/>
    <property type="match status" value="1"/>
</dbReference>
<comment type="function">
    <text evidence="2">Catalyzes the oxidation of mono- and o-diphenols to o-diquinones.</text>
</comment>
<dbReference type="InterPro" id="IPR002227">
    <property type="entry name" value="Tyrosinase_Cu-bd"/>
</dbReference>
<dbReference type="Proteomes" id="UP000224567">
    <property type="component" value="Unassembled WGS sequence"/>
</dbReference>
<protein>
    <recommendedName>
        <fullName evidence="5">catechol oxidase</fullName>
        <ecNumber evidence="5">1.10.3.1</ecNumber>
    </recommendedName>
</protein>
<dbReference type="AlphaFoldDB" id="A0A2G2W2T9"/>
<comment type="similarity">
    <text evidence="4">Belongs to the tyrosinase family.</text>
</comment>
<feature type="binding site" evidence="13">
    <location>
        <position position="353"/>
    </location>
    <ligand>
        <name>Cu cation</name>
        <dbReference type="ChEBI" id="CHEBI:23378"/>
        <label>B</label>
    </ligand>
</feature>
<evidence type="ECO:0000313" key="19">
    <source>
        <dbReference type="EMBL" id="PHT39541.1"/>
    </source>
</evidence>
<dbReference type="InterPro" id="IPR022740">
    <property type="entry name" value="Polyphenol_oxidase_C"/>
</dbReference>
<evidence type="ECO:0000259" key="17">
    <source>
        <dbReference type="PROSITE" id="PS00497"/>
    </source>
</evidence>
<keyword evidence="12 14" id="KW-1015">Disulfide bond</keyword>
<dbReference type="InterPro" id="IPR016213">
    <property type="entry name" value="Polyphenol_oxidase"/>
</dbReference>
<dbReference type="GO" id="GO:0046872">
    <property type="term" value="F:metal ion binding"/>
    <property type="evidence" value="ECO:0007669"/>
    <property type="project" value="UniProtKB-KW"/>
</dbReference>
<evidence type="ECO:0000256" key="9">
    <source>
        <dbReference type="ARBA" id="ARBA00023002"/>
    </source>
</evidence>
<dbReference type="PRINTS" id="PR00092">
    <property type="entry name" value="TYROSINASE"/>
</dbReference>
<feature type="binding site" evidence="13">
    <location>
        <position position="392"/>
    </location>
    <ligand>
        <name>Cu cation</name>
        <dbReference type="ChEBI" id="CHEBI:23378"/>
        <label>B</label>
    </ligand>
</feature>
<gene>
    <name evidence="19" type="ORF">CQW23_18395</name>
</gene>
<accession>A0A2G2W2T9</accession>
<dbReference type="GO" id="GO:0046148">
    <property type="term" value="P:pigment biosynthetic process"/>
    <property type="evidence" value="ECO:0007669"/>
    <property type="project" value="InterPro"/>
</dbReference>
<feature type="cross-link" description="2'-(S-cysteinyl)-histidine (Cys-His)" evidence="15">
    <location>
        <begin position="205"/>
        <end position="219"/>
    </location>
</feature>
<dbReference type="PROSITE" id="PS00497">
    <property type="entry name" value="TYROSINASE_1"/>
    <property type="match status" value="1"/>
</dbReference>
<keyword evidence="9" id="KW-0560">Oxidoreductase</keyword>
<proteinExistence type="inferred from homology"/>
<dbReference type="EMBL" id="MLFT02000008">
    <property type="protein sequence ID" value="PHT39541.1"/>
    <property type="molecule type" value="Genomic_DNA"/>
</dbReference>
<keyword evidence="11" id="KW-0793">Thylakoid</keyword>
<evidence type="ECO:0000256" key="16">
    <source>
        <dbReference type="SAM" id="MobiDB-lite"/>
    </source>
</evidence>
<evidence type="ECO:0000256" key="11">
    <source>
        <dbReference type="ARBA" id="ARBA00023078"/>
    </source>
</evidence>
<dbReference type="OrthoDB" id="6132182at2759"/>
<evidence type="ECO:0000256" key="15">
    <source>
        <dbReference type="PIRSR" id="PIRSR000290-3"/>
    </source>
</evidence>
<comment type="cofactor">
    <cofactor evidence="13">
        <name>Cu(2+)</name>
        <dbReference type="ChEBI" id="CHEBI:29036"/>
    </cofactor>
    <text evidence="13">Binds 2 copper ions per subunit.</text>
</comment>
<reference evidence="19 20" key="1">
    <citation type="journal article" date="2017" name="Genome Biol.">
        <title>New reference genome sequences of hot pepper reveal the massive evolution of plant disease-resistance genes by retroduplication.</title>
        <authorList>
            <person name="Kim S."/>
            <person name="Park J."/>
            <person name="Yeom S.I."/>
            <person name="Kim Y.M."/>
            <person name="Seo E."/>
            <person name="Kim K.T."/>
            <person name="Kim M.S."/>
            <person name="Lee J.M."/>
            <person name="Cheong K."/>
            <person name="Shin H.S."/>
            <person name="Kim S.B."/>
            <person name="Han K."/>
            <person name="Lee J."/>
            <person name="Park M."/>
            <person name="Lee H.A."/>
            <person name="Lee H.Y."/>
            <person name="Lee Y."/>
            <person name="Oh S."/>
            <person name="Lee J.H."/>
            <person name="Choi E."/>
            <person name="Choi E."/>
            <person name="Lee S.E."/>
            <person name="Jeon J."/>
            <person name="Kim H."/>
            <person name="Choi G."/>
            <person name="Song H."/>
            <person name="Lee J."/>
            <person name="Lee S.C."/>
            <person name="Kwon J.K."/>
            <person name="Lee H.Y."/>
            <person name="Koo N."/>
            <person name="Hong Y."/>
            <person name="Kim R.W."/>
            <person name="Kang W.H."/>
            <person name="Huh J.H."/>
            <person name="Kang B.C."/>
            <person name="Yang T.J."/>
            <person name="Lee Y.H."/>
            <person name="Bennetzen J.L."/>
            <person name="Choi D."/>
        </authorList>
    </citation>
    <scope>NUCLEOTIDE SEQUENCE [LARGE SCALE GENOMIC DNA]</scope>
    <source>
        <strain evidence="20">cv. PBC81</strain>
    </source>
</reference>
<feature type="domain" description="Tyrosinase copper-binding" evidence="18">
    <location>
        <begin position="385"/>
        <end position="396"/>
    </location>
</feature>
<dbReference type="PANTHER" id="PTHR11474">
    <property type="entry name" value="TYROSINASE FAMILY MEMBER"/>
    <property type="match status" value="1"/>
</dbReference>
<feature type="disulfide bond" evidence="14">
    <location>
        <begin position="133"/>
        <end position="202"/>
    </location>
</feature>
<feature type="binding site" evidence="13">
    <location>
        <position position="228"/>
    </location>
    <ligand>
        <name>Cu cation</name>
        <dbReference type="ChEBI" id="CHEBI:23378"/>
        <label>A</label>
    </ligand>
</feature>
<evidence type="ECO:0000256" key="8">
    <source>
        <dbReference type="ARBA" id="ARBA00022946"/>
    </source>
</evidence>
<comment type="caution">
    <text evidence="19">The sequence shown here is derived from an EMBL/GenBank/DDBJ whole genome shotgun (WGS) entry which is preliminary data.</text>
</comment>
<evidence type="ECO:0000256" key="2">
    <source>
        <dbReference type="ARBA" id="ARBA00002400"/>
    </source>
</evidence>
<dbReference type="STRING" id="33114.A0A2G2W2T9"/>
<evidence type="ECO:0000256" key="13">
    <source>
        <dbReference type="PIRSR" id="PIRSR000290-1"/>
    </source>
</evidence>
<feature type="region of interest" description="Disordered" evidence="16">
    <location>
        <begin position="1"/>
        <end position="21"/>
    </location>
</feature>
<feature type="binding site" evidence="13">
    <location>
        <position position="349"/>
    </location>
    <ligand>
        <name>Cu cation</name>
        <dbReference type="ChEBI" id="CHEBI:23378"/>
        <label>B</label>
    </ligand>
</feature>
<feature type="disulfide bond" evidence="14">
    <location>
        <begin position="115"/>
        <end position="134"/>
    </location>
</feature>
<dbReference type="InterPro" id="IPR008922">
    <property type="entry name" value="Di-copper_centre_dom_sf"/>
</dbReference>
<feature type="domain" description="Tyrosinase copper-binding" evidence="17">
    <location>
        <begin position="219"/>
        <end position="236"/>
    </location>
</feature>
<dbReference type="PROSITE" id="PS00498">
    <property type="entry name" value="TYROSINASE_2"/>
    <property type="match status" value="1"/>
</dbReference>
<comment type="subcellular location">
    <subcellularLocation>
        <location evidence="3">Plastid</location>
        <location evidence="3">Chloroplast thylakoid lumen</location>
    </subcellularLocation>
</comment>
<dbReference type="Pfam" id="PF12143">
    <property type="entry name" value="PPO1_KFDV"/>
    <property type="match status" value="1"/>
</dbReference>
<evidence type="ECO:0000259" key="18">
    <source>
        <dbReference type="PROSITE" id="PS00498"/>
    </source>
</evidence>
<evidence type="ECO:0000256" key="1">
    <source>
        <dbReference type="ARBA" id="ARBA00001628"/>
    </source>
</evidence>
<evidence type="ECO:0000256" key="6">
    <source>
        <dbReference type="ARBA" id="ARBA00022723"/>
    </source>
</evidence>
<keyword evidence="6 13" id="KW-0479">Metal-binding</keyword>
<dbReference type="InterPro" id="IPR022739">
    <property type="entry name" value="Polyphenol_oxidase_cen"/>
</dbReference>
<dbReference type="EC" id="1.10.3.1" evidence="5"/>
<evidence type="ECO:0000313" key="20">
    <source>
        <dbReference type="Proteomes" id="UP000224567"/>
    </source>
</evidence>
<dbReference type="PANTHER" id="PTHR11474:SF107">
    <property type="entry name" value="POLYPHENOL OXIDASE B, CHLOROPLASTIC"/>
    <property type="match status" value="1"/>
</dbReference>
<dbReference type="GO" id="GO:0004097">
    <property type="term" value="F:catechol oxidase activity"/>
    <property type="evidence" value="ECO:0007669"/>
    <property type="project" value="UniProtKB-EC"/>
</dbReference>
<name>A0A2G2W2T9_CAPBA</name>
<dbReference type="Pfam" id="PF00264">
    <property type="entry name" value="Tyrosinase"/>
    <property type="match status" value="1"/>
</dbReference>
<keyword evidence="20" id="KW-1185">Reference proteome</keyword>
<organism evidence="19 20">
    <name type="scientific">Capsicum baccatum</name>
    <name type="common">Peruvian pepper</name>
    <dbReference type="NCBI Taxonomy" id="33114"/>
    <lineage>
        <taxon>Eukaryota</taxon>
        <taxon>Viridiplantae</taxon>
        <taxon>Streptophyta</taxon>
        <taxon>Embryophyta</taxon>
        <taxon>Tracheophyta</taxon>
        <taxon>Spermatophyta</taxon>
        <taxon>Magnoliopsida</taxon>
        <taxon>eudicotyledons</taxon>
        <taxon>Gunneridae</taxon>
        <taxon>Pentapetalae</taxon>
        <taxon>asterids</taxon>
        <taxon>lamiids</taxon>
        <taxon>Solanales</taxon>
        <taxon>Solanaceae</taxon>
        <taxon>Solanoideae</taxon>
        <taxon>Capsiceae</taxon>
        <taxon>Capsicum</taxon>
    </lineage>
</organism>
<evidence type="ECO:0000256" key="14">
    <source>
        <dbReference type="PIRSR" id="PIRSR000290-2"/>
    </source>
</evidence>
<sequence>MKPCRANAPHPSKMGSTNTLPLPTYKSLSSSSSSFTNSYFIAKPSQLFLQRRRRCQSFKVSCNSNNSTGDHDKNLEANLDRRNLLLGLGGLYGVANLAPLAASATPIRAPDGYTCGTATTTCGDKSVIVPDNCCPPPIPLNYEAIPYYKFPTMTKLRIRSPAQNADEEYIDKYNKAISKMKELDKTEPFNPLGFKQQAHIHCAYCNGAYKIGDKVLQVHNSWLFFPFHRWYLYFYERILGTLIDDPTFALPYWNWDHPKGMRLPPMFDREGSSLFDENRNQSHRNGTIIDLGYFGDEVQKKELQIMTNNLTLMYRQMVTNAPCPLLFFGSPYTLGNNIETPGTIENIPHIPVHIWTGTVAGTPLPNGNKPSCGEDMGNFYSAGLDPVFYCHHANVDRMWNIWKTIGGKRKDITHPDWRNWEFFFYDENKNPYRVKIQDCLDSKKMGYDYAEMSTPWRDFKPQLKRATTGKANTSSVPNSSEVFPIAKLDKPISFSITRPATARTQDDKNEKEEMLTFNNIKYDNTKYIRFDVYLNMDKHNVMNCNNINVIEFAGSYTSLPHVHLHKAAARDEPAHQNTSVNFQLAITELLEDIGLENEESITVTLCPKKCGEITSIACADIQLADC</sequence>
<reference evidence="20" key="2">
    <citation type="journal article" date="2017" name="J. Anim. Genet.">
        <title>Multiple reference genome sequences of hot pepper reveal the massive evolution of plant disease resistance genes by retroduplication.</title>
        <authorList>
            <person name="Kim S."/>
            <person name="Park J."/>
            <person name="Yeom S.-I."/>
            <person name="Kim Y.-M."/>
            <person name="Seo E."/>
            <person name="Kim K.-T."/>
            <person name="Kim M.-S."/>
            <person name="Lee J.M."/>
            <person name="Cheong K."/>
            <person name="Shin H.-S."/>
            <person name="Kim S.-B."/>
            <person name="Han K."/>
            <person name="Lee J."/>
            <person name="Park M."/>
            <person name="Lee H.-A."/>
            <person name="Lee H.-Y."/>
            <person name="Lee Y."/>
            <person name="Oh S."/>
            <person name="Lee J.H."/>
            <person name="Choi E."/>
            <person name="Choi E."/>
            <person name="Lee S.E."/>
            <person name="Jeon J."/>
            <person name="Kim H."/>
            <person name="Choi G."/>
            <person name="Song H."/>
            <person name="Lee J."/>
            <person name="Lee S.-C."/>
            <person name="Kwon J.-K."/>
            <person name="Lee H.-Y."/>
            <person name="Koo N."/>
            <person name="Hong Y."/>
            <person name="Kim R.W."/>
            <person name="Kang W.-H."/>
            <person name="Huh J.H."/>
            <person name="Kang B.-C."/>
            <person name="Yang T.-J."/>
            <person name="Lee Y.-H."/>
            <person name="Bennetzen J.L."/>
            <person name="Choi D."/>
        </authorList>
    </citation>
    <scope>NUCLEOTIDE SEQUENCE [LARGE SCALE GENOMIC DNA]</scope>
    <source>
        <strain evidence="20">cv. PBC81</strain>
    </source>
</reference>
<feature type="binding site" evidence="13">
    <location>
        <position position="219"/>
    </location>
    <ligand>
        <name>Cu cation</name>
        <dbReference type="ChEBI" id="CHEBI:23378"/>
        <label>A</label>
    </ligand>
</feature>